<name>A0A7S0ETP9_9EUKA</name>
<evidence type="ECO:0000256" key="6">
    <source>
        <dbReference type="ARBA" id="ARBA00022729"/>
    </source>
</evidence>
<feature type="transmembrane region" description="Helical" evidence="11">
    <location>
        <begin position="344"/>
        <end position="367"/>
    </location>
</feature>
<feature type="chain" id="PRO_5031560262" description="Neurotransmitter-gated ion-channel ligand-binding domain-containing protein" evidence="12">
    <location>
        <begin position="18"/>
        <end position="579"/>
    </location>
</feature>
<dbReference type="InterPro" id="IPR006029">
    <property type="entry name" value="Neurotrans-gated_channel_TM"/>
</dbReference>
<keyword evidence="9 11" id="KW-0472">Membrane</keyword>
<evidence type="ECO:0000256" key="12">
    <source>
        <dbReference type="SAM" id="SignalP"/>
    </source>
</evidence>
<dbReference type="Gene3D" id="1.20.58.390">
    <property type="entry name" value="Neurotransmitter-gated ion-channel transmembrane domain"/>
    <property type="match status" value="1"/>
</dbReference>
<keyword evidence="3" id="KW-0813">Transport</keyword>
<evidence type="ECO:0000256" key="8">
    <source>
        <dbReference type="ARBA" id="ARBA00023065"/>
    </source>
</evidence>
<dbReference type="Pfam" id="PF02931">
    <property type="entry name" value="Neur_chan_LBD"/>
    <property type="match status" value="1"/>
</dbReference>
<dbReference type="SUPFAM" id="SSF63712">
    <property type="entry name" value="Nicotinic receptor ligand binding domain-like"/>
    <property type="match status" value="1"/>
</dbReference>
<keyword evidence="7 11" id="KW-1133">Transmembrane helix</keyword>
<evidence type="ECO:0000256" key="11">
    <source>
        <dbReference type="SAM" id="Phobius"/>
    </source>
</evidence>
<comment type="subcellular location">
    <subcellularLocation>
        <location evidence="2">Cell membrane</location>
    </subcellularLocation>
    <subcellularLocation>
        <location evidence="1">Membrane</location>
        <topology evidence="1">Multi-pass membrane protein</topology>
    </subcellularLocation>
</comment>
<evidence type="ECO:0000256" key="5">
    <source>
        <dbReference type="ARBA" id="ARBA00022692"/>
    </source>
</evidence>
<evidence type="ECO:0000259" key="13">
    <source>
        <dbReference type="Pfam" id="PF02931"/>
    </source>
</evidence>
<evidence type="ECO:0000256" key="10">
    <source>
        <dbReference type="ARBA" id="ARBA00023303"/>
    </source>
</evidence>
<sequence>MRFAVVTFLALSGTASADKCTGKPRTISELREQWFGGPDHVWPRRVTTRYDKRTRPNLAQRWDDHDANADGKPPEAVADPVWAVLQVRQLEGLDMKAQTFQLDTQVRVFWYDRRLKYDPDCIQLDDLDSISFGAGLGNDIWKPDLEFKESVGVDKVARDGFWISPSGRVWWSRKIFLTLSCRMSFADMPYDTQRCPITLTGYQHGATEIELKIPYDVKATGLTHASVVTAPTFINGPIRAACQKAGSLEWQMTNINGSNSSSMSGDSATSSTFINYDIHLTRSPGFVMQNAVFPTILVVCVAWTSFFIERGAVPARVAVVLIAYLTVSGITSAVTATLPRSPKTAWIITVLWMSRIFVFLAIFEYAIANYLKRAEARITKAMPAAKETLKREENITYASAPAPIALDDVVLTALKKFDVDPEKLRPYAEDGPFLDHPFLDKVLQDAGVAKLGTRLKAIEALGHPPAKHGALQKSARKSAEPDQVVVQVEDVQASVTHRGTPKQLIDQVSKLVTRVDRKLIMATTNDRSIVEVKMYIRDQDVDIFCRYAFPLVYFVTFMALFLALPTQPTVAPFISDACL</sequence>
<feature type="signal peptide" evidence="12">
    <location>
        <begin position="1"/>
        <end position="17"/>
    </location>
</feature>
<dbReference type="InterPro" id="IPR006201">
    <property type="entry name" value="Neur_channel"/>
</dbReference>
<dbReference type="GO" id="GO:0005230">
    <property type="term" value="F:extracellular ligand-gated monoatomic ion channel activity"/>
    <property type="evidence" value="ECO:0007669"/>
    <property type="project" value="InterPro"/>
</dbReference>
<gene>
    <name evidence="15" type="ORF">PANT1444_LOCUS12272</name>
</gene>
<evidence type="ECO:0000256" key="7">
    <source>
        <dbReference type="ARBA" id="ARBA00022989"/>
    </source>
</evidence>
<dbReference type="Pfam" id="PF02932">
    <property type="entry name" value="Neur_chan_memb"/>
    <property type="match status" value="1"/>
</dbReference>
<feature type="domain" description="Neurotransmitter-gated ion-channel transmembrane" evidence="14">
    <location>
        <begin position="292"/>
        <end position="558"/>
    </location>
</feature>
<dbReference type="InterPro" id="IPR036734">
    <property type="entry name" value="Neur_chan_lig-bd_sf"/>
</dbReference>
<dbReference type="PRINTS" id="PR00253">
    <property type="entry name" value="GABAARECEPTR"/>
</dbReference>
<feature type="transmembrane region" description="Helical" evidence="11">
    <location>
        <begin position="291"/>
        <end position="308"/>
    </location>
</feature>
<protein>
    <recommendedName>
        <fullName evidence="16">Neurotransmitter-gated ion-channel ligand-binding domain-containing protein</fullName>
    </recommendedName>
</protein>
<dbReference type="Gene3D" id="2.70.170.10">
    <property type="entry name" value="Neurotransmitter-gated ion-channel ligand-binding domain"/>
    <property type="match status" value="1"/>
</dbReference>
<feature type="domain" description="Neurotransmitter-gated ion-channel ligand-binding" evidence="13">
    <location>
        <begin position="80"/>
        <end position="284"/>
    </location>
</feature>
<keyword evidence="4" id="KW-1003">Cell membrane</keyword>
<dbReference type="GO" id="GO:0004888">
    <property type="term" value="F:transmembrane signaling receptor activity"/>
    <property type="evidence" value="ECO:0007669"/>
    <property type="project" value="InterPro"/>
</dbReference>
<dbReference type="PANTHER" id="PTHR18945">
    <property type="entry name" value="NEUROTRANSMITTER GATED ION CHANNEL"/>
    <property type="match status" value="1"/>
</dbReference>
<evidence type="ECO:0000259" key="14">
    <source>
        <dbReference type="Pfam" id="PF02932"/>
    </source>
</evidence>
<evidence type="ECO:0000256" key="2">
    <source>
        <dbReference type="ARBA" id="ARBA00004236"/>
    </source>
</evidence>
<organism evidence="15">
    <name type="scientific">Phaeocystis antarctica</name>
    <dbReference type="NCBI Taxonomy" id="33657"/>
    <lineage>
        <taxon>Eukaryota</taxon>
        <taxon>Haptista</taxon>
        <taxon>Haptophyta</taxon>
        <taxon>Prymnesiophyceae</taxon>
        <taxon>Phaeocystales</taxon>
        <taxon>Phaeocystaceae</taxon>
        <taxon>Phaeocystis</taxon>
    </lineage>
</organism>
<evidence type="ECO:0000256" key="9">
    <source>
        <dbReference type="ARBA" id="ARBA00023136"/>
    </source>
</evidence>
<dbReference type="AlphaFoldDB" id="A0A7S0ETP9"/>
<dbReference type="InterPro" id="IPR006028">
    <property type="entry name" value="GABAA/Glycine_rcpt"/>
</dbReference>
<proteinExistence type="predicted"/>
<dbReference type="GO" id="GO:0005886">
    <property type="term" value="C:plasma membrane"/>
    <property type="evidence" value="ECO:0007669"/>
    <property type="project" value="UniProtKB-SubCell"/>
</dbReference>
<evidence type="ECO:0008006" key="16">
    <source>
        <dbReference type="Google" id="ProtNLM"/>
    </source>
</evidence>
<dbReference type="InterPro" id="IPR038050">
    <property type="entry name" value="Neuro_actylchol_rec"/>
</dbReference>
<dbReference type="InterPro" id="IPR006202">
    <property type="entry name" value="Neur_chan_lig-bd"/>
</dbReference>
<keyword evidence="5 11" id="KW-0812">Transmembrane</keyword>
<evidence type="ECO:0000256" key="4">
    <source>
        <dbReference type="ARBA" id="ARBA00022475"/>
    </source>
</evidence>
<keyword evidence="10" id="KW-0407">Ion channel</keyword>
<accession>A0A7S0ETP9</accession>
<feature type="transmembrane region" description="Helical" evidence="11">
    <location>
        <begin position="315"/>
        <end position="338"/>
    </location>
</feature>
<keyword evidence="6 12" id="KW-0732">Signal</keyword>
<dbReference type="EMBL" id="HBEP01021844">
    <property type="protein sequence ID" value="CAD8492920.1"/>
    <property type="molecule type" value="Transcribed_RNA"/>
</dbReference>
<keyword evidence="8" id="KW-0406">Ion transport</keyword>
<evidence type="ECO:0000313" key="15">
    <source>
        <dbReference type="EMBL" id="CAD8492920.1"/>
    </source>
</evidence>
<dbReference type="SUPFAM" id="SSF90112">
    <property type="entry name" value="Neurotransmitter-gated ion-channel transmembrane pore"/>
    <property type="match status" value="1"/>
</dbReference>
<dbReference type="InterPro" id="IPR036719">
    <property type="entry name" value="Neuro-gated_channel_TM_sf"/>
</dbReference>
<reference evidence="15" key="1">
    <citation type="submission" date="2021-01" db="EMBL/GenBank/DDBJ databases">
        <authorList>
            <person name="Corre E."/>
            <person name="Pelletier E."/>
            <person name="Niang G."/>
            <person name="Scheremetjew M."/>
            <person name="Finn R."/>
            <person name="Kale V."/>
            <person name="Holt S."/>
            <person name="Cochrane G."/>
            <person name="Meng A."/>
            <person name="Brown T."/>
            <person name="Cohen L."/>
        </authorList>
    </citation>
    <scope>NUCLEOTIDE SEQUENCE</scope>
    <source>
        <strain evidence="15">CCMP1374</strain>
    </source>
</reference>
<evidence type="ECO:0000256" key="1">
    <source>
        <dbReference type="ARBA" id="ARBA00004141"/>
    </source>
</evidence>
<feature type="transmembrane region" description="Helical" evidence="11">
    <location>
        <begin position="543"/>
        <end position="564"/>
    </location>
</feature>
<evidence type="ECO:0000256" key="3">
    <source>
        <dbReference type="ARBA" id="ARBA00022448"/>
    </source>
</evidence>